<dbReference type="Pfam" id="PF07690">
    <property type="entry name" value="MFS_1"/>
    <property type="match status" value="1"/>
</dbReference>
<dbReference type="InterPro" id="IPR001958">
    <property type="entry name" value="Tet-R_TetA/multi-R_MdtG-like"/>
</dbReference>
<dbReference type="GO" id="GO:0016020">
    <property type="term" value="C:membrane"/>
    <property type="evidence" value="ECO:0007669"/>
    <property type="project" value="UniProtKB-SubCell"/>
</dbReference>
<evidence type="ECO:0000256" key="8">
    <source>
        <dbReference type="SAM" id="Phobius"/>
    </source>
</evidence>
<comment type="caution">
    <text evidence="10">The sequence shown here is derived from an EMBL/GenBank/DDBJ whole genome shotgun (WGS) entry which is preliminary data.</text>
</comment>
<feature type="transmembrane region" description="Helical" evidence="8">
    <location>
        <begin position="378"/>
        <end position="397"/>
    </location>
</feature>
<feature type="transmembrane region" description="Helical" evidence="8">
    <location>
        <begin position="138"/>
        <end position="158"/>
    </location>
</feature>
<keyword evidence="4 8" id="KW-0812">Transmembrane</keyword>
<dbReference type="Proteomes" id="UP000215289">
    <property type="component" value="Unassembled WGS sequence"/>
</dbReference>
<dbReference type="PRINTS" id="PR01035">
    <property type="entry name" value="TCRTETA"/>
</dbReference>
<organism evidence="10 11">
    <name type="scientific">Aspergillus turcosus</name>
    <dbReference type="NCBI Taxonomy" id="1245748"/>
    <lineage>
        <taxon>Eukaryota</taxon>
        <taxon>Fungi</taxon>
        <taxon>Dikarya</taxon>
        <taxon>Ascomycota</taxon>
        <taxon>Pezizomycotina</taxon>
        <taxon>Eurotiomycetes</taxon>
        <taxon>Eurotiomycetidae</taxon>
        <taxon>Eurotiales</taxon>
        <taxon>Aspergillaceae</taxon>
        <taxon>Aspergillus</taxon>
        <taxon>Aspergillus subgen. Fumigati</taxon>
    </lineage>
</organism>
<evidence type="ECO:0000256" key="4">
    <source>
        <dbReference type="ARBA" id="ARBA00022692"/>
    </source>
</evidence>
<accession>A0A421CU70</accession>
<keyword evidence="6 8" id="KW-0472">Membrane</keyword>
<dbReference type="PANTHER" id="PTHR23506:SF29">
    <property type="entry name" value="TRANSPORTER, PUTATIVE (AFU_ORTHOLOGUE AFUA_2G10530)-RELATED"/>
    <property type="match status" value="1"/>
</dbReference>
<dbReference type="Gene3D" id="1.20.1250.20">
    <property type="entry name" value="MFS general substrate transporter like domains"/>
    <property type="match status" value="2"/>
</dbReference>
<protein>
    <recommendedName>
        <fullName evidence="9">Major facilitator superfamily (MFS) profile domain-containing protein</fullName>
    </recommendedName>
</protein>
<dbReference type="PANTHER" id="PTHR23506">
    <property type="entry name" value="GH10249P"/>
    <property type="match status" value="1"/>
</dbReference>
<reference evidence="10 11" key="1">
    <citation type="submission" date="2018-08" db="EMBL/GenBank/DDBJ databases">
        <title>Draft genome sequences of two Aspergillus turcosus clinical strains isolated from bronchoalveolar lavage fluid: one azole-susceptible and the other azole-resistant.</title>
        <authorList>
            <person name="Parent-Michaud M."/>
            <person name="Dufresne P.J."/>
            <person name="Fournier E."/>
            <person name="Martineau C."/>
            <person name="Moreira S."/>
            <person name="Perkins V."/>
            <person name="De Repentigny L."/>
            <person name="Dufresne S.F."/>
        </authorList>
    </citation>
    <scope>NUCLEOTIDE SEQUENCE [LARGE SCALE GENOMIC DNA]</scope>
    <source>
        <strain evidence="10">HMR AF 1038</strain>
    </source>
</reference>
<dbReference type="InterPro" id="IPR050930">
    <property type="entry name" value="MFS_Vesicular_Transporter"/>
</dbReference>
<feature type="transmembrane region" description="Helical" evidence="8">
    <location>
        <begin position="237"/>
        <end position="256"/>
    </location>
</feature>
<comment type="similarity">
    <text evidence="2">Belongs to the major facilitator superfamily. Vesicular transporter family.</text>
</comment>
<dbReference type="InterPro" id="IPR036259">
    <property type="entry name" value="MFS_trans_sf"/>
</dbReference>
<feature type="non-terminal residue" evidence="10">
    <location>
        <position position="415"/>
    </location>
</feature>
<comment type="subcellular location">
    <subcellularLocation>
        <location evidence="1">Membrane</location>
        <topology evidence="1">Multi-pass membrane protein</topology>
    </subcellularLocation>
</comment>
<dbReference type="InterPro" id="IPR011701">
    <property type="entry name" value="MFS"/>
</dbReference>
<gene>
    <name evidence="10" type="ORF">CFD26_100031</name>
</gene>
<feature type="region of interest" description="Disordered" evidence="7">
    <location>
        <begin position="170"/>
        <end position="189"/>
    </location>
</feature>
<feature type="transmembrane region" description="Helical" evidence="8">
    <location>
        <begin position="18"/>
        <end position="41"/>
    </location>
</feature>
<feature type="compositionally biased region" description="Polar residues" evidence="7">
    <location>
        <begin position="174"/>
        <end position="189"/>
    </location>
</feature>
<feature type="transmembrane region" description="Helical" evidence="8">
    <location>
        <begin position="53"/>
        <end position="74"/>
    </location>
</feature>
<feature type="transmembrane region" description="Helical" evidence="8">
    <location>
        <begin position="343"/>
        <end position="366"/>
    </location>
</feature>
<dbReference type="EMBL" id="NIDN02000339">
    <property type="protein sequence ID" value="RLL93300.1"/>
    <property type="molecule type" value="Genomic_DNA"/>
</dbReference>
<evidence type="ECO:0000256" key="6">
    <source>
        <dbReference type="ARBA" id="ARBA00023136"/>
    </source>
</evidence>
<feature type="transmembrane region" description="Helical" evidence="8">
    <location>
        <begin position="80"/>
        <end position="98"/>
    </location>
</feature>
<evidence type="ECO:0000313" key="10">
    <source>
        <dbReference type="EMBL" id="RLL93300.1"/>
    </source>
</evidence>
<dbReference type="GO" id="GO:0022857">
    <property type="term" value="F:transmembrane transporter activity"/>
    <property type="evidence" value="ECO:0007669"/>
    <property type="project" value="InterPro"/>
</dbReference>
<evidence type="ECO:0000256" key="5">
    <source>
        <dbReference type="ARBA" id="ARBA00022989"/>
    </source>
</evidence>
<feature type="transmembrane region" description="Helical" evidence="8">
    <location>
        <begin position="268"/>
        <end position="287"/>
    </location>
</feature>
<evidence type="ECO:0000313" key="11">
    <source>
        <dbReference type="Proteomes" id="UP000215289"/>
    </source>
</evidence>
<keyword evidence="5 8" id="KW-1133">Transmembrane helix</keyword>
<evidence type="ECO:0000256" key="7">
    <source>
        <dbReference type="SAM" id="MobiDB-lite"/>
    </source>
</evidence>
<evidence type="ECO:0000256" key="1">
    <source>
        <dbReference type="ARBA" id="ARBA00004141"/>
    </source>
</evidence>
<dbReference type="OrthoDB" id="5086884at2759"/>
<evidence type="ECO:0000256" key="3">
    <source>
        <dbReference type="ARBA" id="ARBA00022448"/>
    </source>
</evidence>
<proteinExistence type="inferred from homology"/>
<evidence type="ECO:0000256" key="2">
    <source>
        <dbReference type="ARBA" id="ARBA00006829"/>
    </source>
</evidence>
<feature type="domain" description="Major facilitator superfamily (MFS) profile" evidence="9">
    <location>
        <begin position="1"/>
        <end position="402"/>
    </location>
</feature>
<dbReference type="STRING" id="1245748.A0A421CU70"/>
<name>A0A421CU70_9EURO</name>
<sequence length="415" mass="44826">MPTALVDRAGIPYDEREYWVSVLLMCEAAVAFICCPIFGYLIDIAPTRQFPYLFGLILLGASMGMLAVAHTVWLFIVARLLQGGATAMVAVAGLALMTDSVSFDNLGQTIGYLGSSIALGFLLGPLLGGLVYNAAGYNAVFAMAFAIIGVDLVMRVAVIEKKVARAWLSDSPEDNSGQEYPQHSSEISETPTGWRNIAVLRIARQPRVMISSFALLVQGILYSAFDSTIPVFVEDKFGWSPFGAGMAFLPSAITALFEPYFGSISDRYGARVVTFTGFLLLSLPITSLRFVESNTTPHIILLLSLLGLIGLLINACVPALYVETQQVLEEMERARPGIFGKRGAVAQAFGIQTMASFLGLFLGPLWGGFVEYRFGWKTMAWTLGLLAGVTAVPMLWLSDGAPGDVVEATEGERER</sequence>
<keyword evidence="3" id="KW-0813">Transport</keyword>
<dbReference type="InterPro" id="IPR020846">
    <property type="entry name" value="MFS_dom"/>
</dbReference>
<feature type="transmembrane region" description="Helical" evidence="8">
    <location>
        <begin position="299"/>
        <end position="322"/>
    </location>
</feature>
<feature type="transmembrane region" description="Helical" evidence="8">
    <location>
        <begin position="208"/>
        <end position="225"/>
    </location>
</feature>
<dbReference type="AlphaFoldDB" id="A0A421CU70"/>
<keyword evidence="11" id="KW-1185">Reference proteome</keyword>
<evidence type="ECO:0000259" key="9">
    <source>
        <dbReference type="PROSITE" id="PS50850"/>
    </source>
</evidence>
<feature type="transmembrane region" description="Helical" evidence="8">
    <location>
        <begin position="110"/>
        <end position="132"/>
    </location>
</feature>
<dbReference type="SUPFAM" id="SSF103473">
    <property type="entry name" value="MFS general substrate transporter"/>
    <property type="match status" value="1"/>
</dbReference>
<dbReference type="PROSITE" id="PS50850">
    <property type="entry name" value="MFS"/>
    <property type="match status" value="1"/>
</dbReference>